<evidence type="ECO:0000259" key="1">
    <source>
        <dbReference type="PROSITE" id="PS50943"/>
    </source>
</evidence>
<proteinExistence type="predicted"/>
<dbReference type="InterPro" id="IPR010982">
    <property type="entry name" value="Lambda_DNA-bd_dom_sf"/>
</dbReference>
<feature type="domain" description="HTH cro/C1-type" evidence="1">
    <location>
        <begin position="12"/>
        <end position="64"/>
    </location>
</feature>
<sequence length="155" mass="17337">MTDLHEGLGRAIRMLRIQRGLSLEAFSDVVEKRFLSKVELGKTSLSLRSLTGIADLLQISVSNLMLLAQAAAKESDPLILLHRDQQELEAFLKAKVILRPIPGLESLEKGLKGRRGEELRSQIRECQGRGMTKAETIRQLKIGRSTVDRHWAVAD</sequence>
<evidence type="ECO:0000313" key="2">
    <source>
        <dbReference type="EMBL" id="QGZ31153.1"/>
    </source>
</evidence>
<dbReference type="CDD" id="cd00093">
    <property type="entry name" value="HTH_XRE"/>
    <property type="match status" value="1"/>
</dbReference>
<dbReference type="AlphaFoldDB" id="A0A6I6LPG0"/>
<dbReference type="Proteomes" id="UP000438983">
    <property type="component" value="Chromosome"/>
</dbReference>
<name>A0A6I6LPG0_STUST</name>
<protein>
    <submittedName>
        <fullName evidence="2">Helix-turn-helix domain-containing protein</fullName>
    </submittedName>
</protein>
<dbReference type="SUPFAM" id="SSF47413">
    <property type="entry name" value="lambda repressor-like DNA-binding domains"/>
    <property type="match status" value="1"/>
</dbReference>
<gene>
    <name evidence="2" type="ORF">GQA94_14185</name>
</gene>
<dbReference type="EMBL" id="CP046902">
    <property type="protein sequence ID" value="QGZ31153.1"/>
    <property type="molecule type" value="Genomic_DNA"/>
</dbReference>
<dbReference type="GO" id="GO:0003677">
    <property type="term" value="F:DNA binding"/>
    <property type="evidence" value="ECO:0007669"/>
    <property type="project" value="InterPro"/>
</dbReference>
<accession>A0A6I6LPG0</accession>
<dbReference type="SMART" id="SM00530">
    <property type="entry name" value="HTH_XRE"/>
    <property type="match status" value="1"/>
</dbReference>
<dbReference type="RefSeq" id="WP_158188617.1">
    <property type="nucleotide sequence ID" value="NZ_CP046902.1"/>
</dbReference>
<evidence type="ECO:0000313" key="3">
    <source>
        <dbReference type="Proteomes" id="UP000438983"/>
    </source>
</evidence>
<reference evidence="2 3" key="1">
    <citation type="submission" date="2019-12" db="EMBL/GenBank/DDBJ databases">
        <title>Complete genome sequence of Pseudomonas stutzeri.</title>
        <authorList>
            <person name="Lim S.R."/>
            <person name="Kim J.H."/>
        </authorList>
    </citation>
    <scope>NUCLEOTIDE SEQUENCE [LARGE SCALE GENOMIC DNA]</scope>
    <source>
        <strain evidence="2 3">PM101005</strain>
    </source>
</reference>
<dbReference type="OrthoDB" id="7020939at2"/>
<dbReference type="PROSITE" id="PS50943">
    <property type="entry name" value="HTH_CROC1"/>
    <property type="match status" value="1"/>
</dbReference>
<dbReference type="InterPro" id="IPR001387">
    <property type="entry name" value="Cro/C1-type_HTH"/>
</dbReference>
<dbReference type="Pfam" id="PF01381">
    <property type="entry name" value="HTH_3"/>
    <property type="match status" value="1"/>
</dbReference>
<organism evidence="2 3">
    <name type="scientific">Stutzerimonas stutzeri</name>
    <name type="common">Pseudomonas stutzeri</name>
    <dbReference type="NCBI Taxonomy" id="316"/>
    <lineage>
        <taxon>Bacteria</taxon>
        <taxon>Pseudomonadati</taxon>
        <taxon>Pseudomonadota</taxon>
        <taxon>Gammaproteobacteria</taxon>
        <taxon>Pseudomonadales</taxon>
        <taxon>Pseudomonadaceae</taxon>
        <taxon>Stutzerimonas</taxon>
    </lineage>
</organism>
<dbReference type="Gene3D" id="1.10.260.40">
    <property type="entry name" value="lambda repressor-like DNA-binding domains"/>
    <property type="match status" value="1"/>
</dbReference>